<keyword evidence="2 11" id="KW-0808">Transferase</keyword>
<dbReference type="Gene3D" id="3.30.460.10">
    <property type="entry name" value="Beta Polymerase, domain 2"/>
    <property type="match status" value="1"/>
</dbReference>
<dbReference type="Pfam" id="PF01743">
    <property type="entry name" value="PolyA_pol"/>
    <property type="match status" value="1"/>
</dbReference>
<accession>A0A1Y2K5K6</accession>
<dbReference type="NCBIfam" id="NF008137">
    <property type="entry name" value="PRK10885.1"/>
    <property type="match status" value="1"/>
</dbReference>
<dbReference type="Proteomes" id="UP000194003">
    <property type="component" value="Unassembled WGS sequence"/>
</dbReference>
<keyword evidence="5" id="KW-0479">Metal-binding</keyword>
<evidence type="ECO:0000313" key="13">
    <source>
        <dbReference type="EMBL" id="OSM04820.1"/>
    </source>
</evidence>
<dbReference type="STRING" id="1434232.MAIT1_02915"/>
<sequence>MTPFAPDPLFAGLTRYAVGGAVRDALLGRPVKDRDWLIVGATPQMLLDRGFKQVGAAFPVFLHPHSGEECALARRERKSGPGYTGFETEFGPEVTLEEDLARRDLTINAMALDADGSLIDPYGGAQDIQARRLRHVSDAFAEDPLRLFRLGRFLARFADLGFAVDPATEALCGELAASGELAHLSPERVWRELQLTLEAVDPAAGIELLARVGGLDHWLPELLALQGQTQPPKYHPEGDAWTHTLLALKSICALTPDPVARFAVLVHDLGKGLTPPELLPSHRGHEISGVPLAEAVCERLRAPTAYRDLARLTVRWHLLGHRCAELRPGTVVDLLDSCDALRKPERFILFTLCCEADARGRGESGTQTPYVAGEFFRKALSACLAIDVSEILARGVQGKAVGEALRQKRVAVVRELRASMTL</sequence>
<dbReference type="GO" id="GO:0005524">
    <property type="term" value="F:ATP binding"/>
    <property type="evidence" value="ECO:0007669"/>
    <property type="project" value="UniProtKB-KW"/>
</dbReference>
<comment type="similarity">
    <text evidence="11">Belongs to the tRNA nucleotidyltransferase/poly(A) polymerase family.</text>
</comment>
<dbReference type="InterPro" id="IPR032828">
    <property type="entry name" value="PolyA_RNA-bd"/>
</dbReference>
<dbReference type="Gene3D" id="1.10.3090.10">
    <property type="entry name" value="cca-adding enzyme, domain 2"/>
    <property type="match status" value="1"/>
</dbReference>
<evidence type="ECO:0000256" key="7">
    <source>
        <dbReference type="ARBA" id="ARBA00022800"/>
    </source>
</evidence>
<keyword evidence="3" id="KW-0819">tRNA processing</keyword>
<evidence type="ECO:0000256" key="6">
    <source>
        <dbReference type="ARBA" id="ARBA00022741"/>
    </source>
</evidence>
<evidence type="ECO:0000256" key="1">
    <source>
        <dbReference type="ARBA" id="ARBA00001946"/>
    </source>
</evidence>
<dbReference type="GO" id="GO:0046872">
    <property type="term" value="F:metal ion binding"/>
    <property type="evidence" value="ECO:0007669"/>
    <property type="project" value="UniProtKB-KW"/>
</dbReference>
<evidence type="ECO:0000256" key="5">
    <source>
        <dbReference type="ARBA" id="ARBA00022723"/>
    </source>
</evidence>
<keyword evidence="7" id="KW-0692">RNA repair</keyword>
<evidence type="ECO:0000256" key="10">
    <source>
        <dbReference type="ARBA" id="ARBA00022884"/>
    </source>
</evidence>
<dbReference type="InterPro" id="IPR050124">
    <property type="entry name" value="tRNA_CCA-adding_enzyme"/>
</dbReference>
<evidence type="ECO:0000256" key="2">
    <source>
        <dbReference type="ARBA" id="ARBA00022679"/>
    </source>
</evidence>
<dbReference type="AlphaFoldDB" id="A0A1Y2K5K6"/>
<dbReference type="RefSeq" id="WP_085441475.1">
    <property type="nucleotide sequence ID" value="NZ_LVJN01000018.1"/>
</dbReference>
<keyword evidence="8" id="KW-0067">ATP-binding</keyword>
<dbReference type="InterPro" id="IPR006674">
    <property type="entry name" value="HD_domain"/>
</dbReference>
<dbReference type="PROSITE" id="PS51831">
    <property type="entry name" value="HD"/>
    <property type="match status" value="1"/>
</dbReference>
<evidence type="ECO:0000256" key="4">
    <source>
        <dbReference type="ARBA" id="ARBA00022695"/>
    </source>
</evidence>
<proteinExistence type="inferred from homology"/>
<name>A0A1Y2K5K6_9PROT</name>
<keyword evidence="4" id="KW-0548">Nucleotidyltransferase</keyword>
<dbReference type="InterPro" id="IPR002646">
    <property type="entry name" value="PolA_pol_head_dom"/>
</dbReference>
<dbReference type="CDD" id="cd05398">
    <property type="entry name" value="NT_ClassII-CCAase"/>
    <property type="match status" value="1"/>
</dbReference>
<dbReference type="InterPro" id="IPR043519">
    <property type="entry name" value="NT_sf"/>
</dbReference>
<keyword evidence="6" id="KW-0547">Nucleotide-binding</keyword>
<comment type="caution">
    <text evidence="13">The sequence shown here is derived from an EMBL/GenBank/DDBJ whole genome shotgun (WGS) entry which is preliminary data.</text>
</comment>
<evidence type="ECO:0000256" key="3">
    <source>
        <dbReference type="ARBA" id="ARBA00022694"/>
    </source>
</evidence>
<evidence type="ECO:0000313" key="14">
    <source>
        <dbReference type="Proteomes" id="UP000194003"/>
    </source>
</evidence>
<dbReference type="PANTHER" id="PTHR47545:SF1">
    <property type="entry name" value="MULTIFUNCTIONAL CCA PROTEIN"/>
    <property type="match status" value="1"/>
</dbReference>
<evidence type="ECO:0000256" key="9">
    <source>
        <dbReference type="ARBA" id="ARBA00022842"/>
    </source>
</evidence>
<dbReference type="PANTHER" id="PTHR47545">
    <property type="entry name" value="MULTIFUNCTIONAL CCA PROTEIN"/>
    <property type="match status" value="1"/>
</dbReference>
<dbReference type="SUPFAM" id="SSF81301">
    <property type="entry name" value="Nucleotidyltransferase"/>
    <property type="match status" value="1"/>
</dbReference>
<keyword evidence="14" id="KW-1185">Reference proteome</keyword>
<dbReference type="GO" id="GO:0004810">
    <property type="term" value="F:CCA tRNA nucleotidyltransferase activity"/>
    <property type="evidence" value="ECO:0007669"/>
    <property type="project" value="InterPro"/>
</dbReference>
<evidence type="ECO:0000256" key="11">
    <source>
        <dbReference type="RuleBase" id="RU003953"/>
    </source>
</evidence>
<dbReference type="GO" id="GO:0001680">
    <property type="term" value="P:tRNA 3'-terminal CCA addition"/>
    <property type="evidence" value="ECO:0007669"/>
    <property type="project" value="InterPro"/>
</dbReference>
<evidence type="ECO:0000259" key="12">
    <source>
        <dbReference type="PROSITE" id="PS51831"/>
    </source>
</evidence>
<reference evidence="13 14" key="1">
    <citation type="journal article" date="2016" name="BMC Genomics">
        <title>Combined genomic and structural analyses of a cultured magnetotactic bacterium reveals its niche adaptation to a dynamic environment.</title>
        <authorList>
            <person name="Araujo A.C."/>
            <person name="Morillo V."/>
            <person name="Cypriano J."/>
            <person name="Teixeira L.C."/>
            <person name="Leao P."/>
            <person name="Lyra S."/>
            <person name="Almeida L.G."/>
            <person name="Bazylinski D.A."/>
            <person name="Vasconcellos A.T."/>
            <person name="Abreu F."/>
            <person name="Lins U."/>
        </authorList>
    </citation>
    <scope>NUCLEOTIDE SEQUENCE [LARGE SCALE GENOMIC DNA]</scope>
    <source>
        <strain evidence="13 14">IT-1</strain>
    </source>
</reference>
<dbReference type="Pfam" id="PF12627">
    <property type="entry name" value="PolyA_pol_RNAbd"/>
    <property type="match status" value="1"/>
</dbReference>
<organism evidence="13 14">
    <name type="scientific">Magnetofaba australis IT-1</name>
    <dbReference type="NCBI Taxonomy" id="1434232"/>
    <lineage>
        <taxon>Bacteria</taxon>
        <taxon>Pseudomonadati</taxon>
        <taxon>Pseudomonadota</taxon>
        <taxon>Magnetococcia</taxon>
        <taxon>Magnetococcales</taxon>
        <taxon>Magnetococcaceae</taxon>
        <taxon>Magnetofaba</taxon>
    </lineage>
</organism>
<dbReference type="InterPro" id="IPR012006">
    <property type="entry name" value="CCA_bact"/>
</dbReference>
<gene>
    <name evidence="13" type="primary">cca</name>
    <name evidence="13" type="ORF">MAIT1_02915</name>
</gene>
<dbReference type="GO" id="GO:0042245">
    <property type="term" value="P:RNA repair"/>
    <property type="evidence" value="ECO:0007669"/>
    <property type="project" value="UniProtKB-KW"/>
</dbReference>
<evidence type="ECO:0000256" key="8">
    <source>
        <dbReference type="ARBA" id="ARBA00022840"/>
    </source>
</evidence>
<keyword evidence="9" id="KW-0460">Magnesium</keyword>
<protein>
    <submittedName>
        <fullName evidence="13">Putative tRNA nucleotidyltransferase</fullName>
    </submittedName>
</protein>
<dbReference type="SUPFAM" id="SSF81891">
    <property type="entry name" value="Poly A polymerase C-terminal region-like"/>
    <property type="match status" value="1"/>
</dbReference>
<keyword evidence="10 11" id="KW-0694">RNA-binding</keyword>
<dbReference type="GO" id="GO:0003723">
    <property type="term" value="F:RNA binding"/>
    <property type="evidence" value="ECO:0007669"/>
    <property type="project" value="UniProtKB-KW"/>
</dbReference>
<feature type="domain" description="HD" evidence="12">
    <location>
        <begin position="240"/>
        <end position="341"/>
    </location>
</feature>
<comment type="cofactor">
    <cofactor evidence="1">
        <name>Mg(2+)</name>
        <dbReference type="ChEBI" id="CHEBI:18420"/>
    </cofactor>
</comment>
<dbReference type="Pfam" id="PF01966">
    <property type="entry name" value="HD"/>
    <property type="match status" value="1"/>
</dbReference>
<dbReference type="EMBL" id="LVJN01000018">
    <property type="protein sequence ID" value="OSM04820.1"/>
    <property type="molecule type" value="Genomic_DNA"/>
</dbReference>
<dbReference type="PIRSF" id="PIRSF000813">
    <property type="entry name" value="CCA_bact"/>
    <property type="match status" value="1"/>
</dbReference>